<dbReference type="NCBIfam" id="TIGR00613">
    <property type="entry name" value="reco"/>
    <property type="match status" value="1"/>
</dbReference>
<reference evidence="9 10" key="1">
    <citation type="submission" date="2020-08" db="EMBL/GenBank/DDBJ databases">
        <title>A Genomic Blueprint of the Chicken Gut Microbiome.</title>
        <authorList>
            <person name="Gilroy R."/>
            <person name="Ravi A."/>
            <person name="Getino M."/>
            <person name="Pursley I."/>
            <person name="Horton D.L."/>
            <person name="Alikhan N.-F."/>
            <person name="Baker D."/>
            <person name="Gharbi K."/>
            <person name="Hall N."/>
            <person name="Watson M."/>
            <person name="Adriaenssens E.M."/>
            <person name="Foster-Nyarko E."/>
            <person name="Jarju S."/>
            <person name="Secka A."/>
            <person name="Antonio M."/>
            <person name="Oren A."/>
            <person name="Chaudhuri R."/>
            <person name="La Ragione R.M."/>
            <person name="Hildebrand F."/>
            <person name="Pallen M.J."/>
        </authorList>
    </citation>
    <scope>NUCLEOTIDE SEQUENCE [LARGE SCALE GENOMIC DNA]</scope>
    <source>
        <strain evidence="9 10">N37</strain>
    </source>
</reference>
<feature type="domain" description="DNA replication/recombination mediator RecO N-terminal" evidence="8">
    <location>
        <begin position="1"/>
        <end position="79"/>
    </location>
</feature>
<keyword evidence="3 7" id="KW-0227">DNA damage</keyword>
<evidence type="ECO:0000256" key="1">
    <source>
        <dbReference type="ARBA" id="ARBA00007452"/>
    </source>
</evidence>
<evidence type="ECO:0000256" key="3">
    <source>
        <dbReference type="ARBA" id="ARBA00022763"/>
    </source>
</evidence>
<evidence type="ECO:0000256" key="2">
    <source>
        <dbReference type="ARBA" id="ARBA00021310"/>
    </source>
</evidence>
<organism evidence="9 10">
    <name type="scientific">Clostridium faecium</name>
    <dbReference type="NCBI Taxonomy" id="2762223"/>
    <lineage>
        <taxon>Bacteria</taxon>
        <taxon>Bacillati</taxon>
        <taxon>Bacillota</taxon>
        <taxon>Clostridia</taxon>
        <taxon>Eubacteriales</taxon>
        <taxon>Clostridiaceae</taxon>
        <taxon>Clostridium</taxon>
    </lineage>
</organism>
<dbReference type="Proteomes" id="UP000627166">
    <property type="component" value="Unassembled WGS sequence"/>
</dbReference>
<dbReference type="Gene3D" id="2.40.50.140">
    <property type="entry name" value="Nucleic acid-binding proteins"/>
    <property type="match status" value="1"/>
</dbReference>
<dbReference type="InterPro" id="IPR012340">
    <property type="entry name" value="NA-bd_OB-fold"/>
</dbReference>
<comment type="caution">
    <text evidence="9">The sequence shown here is derived from an EMBL/GenBank/DDBJ whole genome shotgun (WGS) entry which is preliminary data.</text>
</comment>
<dbReference type="InterPro" id="IPR003717">
    <property type="entry name" value="RecO"/>
</dbReference>
<dbReference type="HAMAP" id="MF_00201">
    <property type="entry name" value="RecO"/>
    <property type="match status" value="1"/>
</dbReference>
<dbReference type="InterPro" id="IPR022572">
    <property type="entry name" value="DNA_rep/recomb_RecO_N"/>
</dbReference>
<dbReference type="SUPFAM" id="SSF50249">
    <property type="entry name" value="Nucleic acid-binding proteins"/>
    <property type="match status" value="1"/>
</dbReference>
<name>A0ABR8YX30_9CLOT</name>
<evidence type="ECO:0000259" key="8">
    <source>
        <dbReference type="Pfam" id="PF11967"/>
    </source>
</evidence>
<dbReference type="PANTHER" id="PTHR33991">
    <property type="entry name" value="DNA REPAIR PROTEIN RECO"/>
    <property type="match status" value="1"/>
</dbReference>
<comment type="function">
    <text evidence="7">Involved in DNA repair and RecF pathway recombination.</text>
</comment>
<evidence type="ECO:0000256" key="5">
    <source>
        <dbReference type="ARBA" id="ARBA00023204"/>
    </source>
</evidence>
<sequence>MSIIKTRAVVIKTQDYRENDRLLWLFSEELGKISVIAKGARKSKSKLMSSTLPFCYGEYVLFKGKNLYTLNEAKIIDSFQEMLTDFEVLIYGSYFNELIDIACEEENYGTLFKDFVTSFYLIRNSVADLEILARTFELKLLKATGYGLNLSQCSICDKKLKSSNYLSFQYYGMVCDECEKVYGIHITTSAYNILKFLNSVELEKLPRITVNNEAKNELSKILSSIINANYTRKPKSLSMLKHFNYIEEKVQK</sequence>
<keyword evidence="10" id="KW-1185">Reference proteome</keyword>
<dbReference type="Pfam" id="PF11967">
    <property type="entry name" value="RecO_N"/>
    <property type="match status" value="1"/>
</dbReference>
<dbReference type="EMBL" id="JACSQB010000179">
    <property type="protein sequence ID" value="MBD8048832.1"/>
    <property type="molecule type" value="Genomic_DNA"/>
</dbReference>
<dbReference type="InterPro" id="IPR037278">
    <property type="entry name" value="ARFGAP/RecO"/>
</dbReference>
<dbReference type="RefSeq" id="WP_191741760.1">
    <property type="nucleotide sequence ID" value="NZ_JACSQB010000179.1"/>
</dbReference>
<keyword evidence="4 7" id="KW-0233">DNA recombination</keyword>
<dbReference type="Pfam" id="PF02565">
    <property type="entry name" value="RecO_C"/>
    <property type="match status" value="1"/>
</dbReference>
<dbReference type="PANTHER" id="PTHR33991:SF1">
    <property type="entry name" value="DNA REPAIR PROTEIN RECO"/>
    <property type="match status" value="1"/>
</dbReference>
<comment type="similarity">
    <text evidence="1 7">Belongs to the RecO family.</text>
</comment>
<gene>
    <name evidence="7 9" type="primary">recO</name>
    <name evidence="9" type="ORF">H9637_17675</name>
</gene>
<dbReference type="SUPFAM" id="SSF57863">
    <property type="entry name" value="ArfGap/RecO-like zinc finger"/>
    <property type="match status" value="1"/>
</dbReference>
<keyword evidence="5 7" id="KW-0234">DNA repair</keyword>
<protein>
    <recommendedName>
        <fullName evidence="2 7">DNA repair protein RecO</fullName>
    </recommendedName>
    <alternativeName>
        <fullName evidence="6 7">Recombination protein O</fullName>
    </alternativeName>
</protein>
<proteinExistence type="inferred from homology"/>
<dbReference type="InterPro" id="IPR042242">
    <property type="entry name" value="RecO_C"/>
</dbReference>
<evidence type="ECO:0000256" key="6">
    <source>
        <dbReference type="ARBA" id="ARBA00033409"/>
    </source>
</evidence>
<evidence type="ECO:0000313" key="10">
    <source>
        <dbReference type="Proteomes" id="UP000627166"/>
    </source>
</evidence>
<accession>A0ABR8YX30</accession>
<evidence type="ECO:0000256" key="7">
    <source>
        <dbReference type="HAMAP-Rule" id="MF_00201"/>
    </source>
</evidence>
<evidence type="ECO:0000256" key="4">
    <source>
        <dbReference type="ARBA" id="ARBA00023172"/>
    </source>
</evidence>
<dbReference type="Gene3D" id="1.20.1440.120">
    <property type="entry name" value="Recombination protein O, C-terminal domain"/>
    <property type="match status" value="1"/>
</dbReference>
<evidence type="ECO:0000313" key="9">
    <source>
        <dbReference type="EMBL" id="MBD8048832.1"/>
    </source>
</evidence>